<gene>
    <name evidence="2" type="ORF">MCHLDSM_03734</name>
</gene>
<evidence type="ECO:0000313" key="2">
    <source>
        <dbReference type="EMBL" id="KMO74295.1"/>
    </source>
</evidence>
<dbReference type="InterPro" id="IPR029479">
    <property type="entry name" value="Nitroreductase"/>
</dbReference>
<organism evidence="2 3">
    <name type="scientific">Mycolicibacterium chlorophenolicum</name>
    <dbReference type="NCBI Taxonomy" id="37916"/>
    <lineage>
        <taxon>Bacteria</taxon>
        <taxon>Bacillati</taxon>
        <taxon>Actinomycetota</taxon>
        <taxon>Actinomycetes</taxon>
        <taxon>Mycobacteriales</taxon>
        <taxon>Mycobacteriaceae</taxon>
        <taxon>Mycolicibacterium</taxon>
    </lineage>
</organism>
<dbReference type="AlphaFoldDB" id="A0A0J6VTC3"/>
<dbReference type="EMBL" id="JYNL01000035">
    <property type="protein sequence ID" value="KMO74295.1"/>
    <property type="molecule type" value="Genomic_DNA"/>
</dbReference>
<dbReference type="Pfam" id="PF00881">
    <property type="entry name" value="Nitroreductase"/>
    <property type="match status" value="1"/>
</dbReference>
<feature type="domain" description="Nitroreductase" evidence="1">
    <location>
        <begin position="5"/>
        <end position="32"/>
    </location>
</feature>
<dbReference type="GO" id="GO:0016491">
    <property type="term" value="F:oxidoreductase activity"/>
    <property type="evidence" value="ECO:0007669"/>
    <property type="project" value="InterPro"/>
</dbReference>
<name>A0A0J6VTC3_9MYCO</name>
<dbReference type="Gene3D" id="3.40.109.10">
    <property type="entry name" value="NADH Oxidase"/>
    <property type="match status" value="1"/>
</dbReference>
<dbReference type="Proteomes" id="UP000036513">
    <property type="component" value="Unassembled WGS sequence"/>
</dbReference>
<dbReference type="STRING" id="37916.MCHLDSM_03734"/>
<reference evidence="2 3" key="1">
    <citation type="journal article" date="2015" name="Genome Biol. Evol.">
        <title>Characterization of Three Mycobacterium spp. with Potential Use in Bioremediation by Genome Sequencing and Comparative Genomics.</title>
        <authorList>
            <person name="Das S."/>
            <person name="Pettersson B.M."/>
            <person name="Behra P.R."/>
            <person name="Ramesh M."/>
            <person name="Dasgupta S."/>
            <person name="Bhattacharya A."/>
            <person name="Kirsebom L.A."/>
        </authorList>
    </citation>
    <scope>NUCLEOTIDE SEQUENCE [LARGE SCALE GENOMIC DNA]</scope>
    <source>
        <strain evidence="2 3">DSM 43826</strain>
    </source>
</reference>
<dbReference type="SUPFAM" id="SSF55469">
    <property type="entry name" value="FMN-dependent nitroreductase-like"/>
    <property type="match status" value="1"/>
</dbReference>
<dbReference type="RefSeq" id="WP_407661962.1">
    <property type="nucleotide sequence ID" value="NZ_JYNL01000035.1"/>
</dbReference>
<proteinExistence type="predicted"/>
<accession>A0A0J6VTC3</accession>
<keyword evidence="3" id="KW-1185">Reference proteome</keyword>
<dbReference type="PATRIC" id="fig|37916.4.peg.3676"/>
<evidence type="ECO:0000259" key="1">
    <source>
        <dbReference type="Pfam" id="PF00881"/>
    </source>
</evidence>
<protein>
    <submittedName>
        <fullName evidence="2">Putative NAD(P)H nitroreductase</fullName>
    </submittedName>
</protein>
<sequence>MSAHSPELETIRTVLSMATRAPSAHNSQPWRWRIGANSLHLYADLEGICPAPTPTAGT</sequence>
<comment type="caution">
    <text evidence="2">The sequence shown here is derived from an EMBL/GenBank/DDBJ whole genome shotgun (WGS) entry which is preliminary data.</text>
</comment>
<evidence type="ECO:0000313" key="3">
    <source>
        <dbReference type="Proteomes" id="UP000036513"/>
    </source>
</evidence>
<dbReference type="InterPro" id="IPR000415">
    <property type="entry name" value="Nitroreductase-like"/>
</dbReference>